<dbReference type="KEGG" id="cvn:111114194"/>
<dbReference type="InterPro" id="IPR011042">
    <property type="entry name" value="6-blade_b-propeller_TolB-like"/>
</dbReference>
<dbReference type="RefSeq" id="XP_022308188.1">
    <property type="nucleotide sequence ID" value="XM_022452480.1"/>
</dbReference>
<dbReference type="InterPro" id="IPR050952">
    <property type="entry name" value="TRIM-NHL_E3_ligases"/>
</dbReference>
<gene>
    <name evidence="2" type="primary">LOC111114194</name>
</gene>
<dbReference type="OrthoDB" id="6128620at2759"/>
<sequence length="156" mass="17745">MISDDGKQTKIVRYCDSTEKESIQFDDKGKPLYSSDYTTMYLSENRNTDICVADFAAREVVVVSSAGKLRFRYTGPPLTTNGIFRPVGITTDSQCRILTTDRENDLIHIVDKDGHFLRYIDNCGLDYPRGLSVDSEDNLLVAEYYTGKIKKIKYCK</sequence>
<evidence type="ECO:0000313" key="2">
    <source>
        <dbReference type="RefSeq" id="XP_022308188.1"/>
    </source>
</evidence>
<protein>
    <submittedName>
        <fullName evidence="2">Tripartite motif-containing protein 3-like</fullName>
    </submittedName>
</protein>
<dbReference type="AlphaFoldDB" id="A0A8B8BXS5"/>
<keyword evidence="1" id="KW-1185">Reference proteome</keyword>
<dbReference type="GO" id="GO:0000209">
    <property type="term" value="P:protein polyubiquitination"/>
    <property type="evidence" value="ECO:0007669"/>
    <property type="project" value="TreeGrafter"/>
</dbReference>
<dbReference type="GO" id="GO:0061630">
    <property type="term" value="F:ubiquitin protein ligase activity"/>
    <property type="evidence" value="ECO:0007669"/>
    <property type="project" value="TreeGrafter"/>
</dbReference>
<dbReference type="GO" id="GO:0043161">
    <property type="term" value="P:proteasome-mediated ubiquitin-dependent protein catabolic process"/>
    <property type="evidence" value="ECO:0007669"/>
    <property type="project" value="TreeGrafter"/>
</dbReference>
<dbReference type="PANTHER" id="PTHR24104">
    <property type="entry name" value="E3 UBIQUITIN-PROTEIN LIGASE NHLRC1-RELATED"/>
    <property type="match status" value="1"/>
</dbReference>
<dbReference type="PANTHER" id="PTHR24104:SF59">
    <property type="entry name" value="TRIPARTITE MOTIF-CONTAINING PROTEIN 2-LIKE"/>
    <property type="match status" value="1"/>
</dbReference>
<reference evidence="2" key="1">
    <citation type="submission" date="2025-08" db="UniProtKB">
        <authorList>
            <consortium name="RefSeq"/>
        </authorList>
    </citation>
    <scope>IDENTIFICATION</scope>
    <source>
        <tissue evidence="2">Whole sample</tissue>
    </source>
</reference>
<proteinExistence type="predicted"/>
<name>A0A8B8BXS5_CRAVI</name>
<dbReference type="Proteomes" id="UP000694844">
    <property type="component" value="Chromosome 9"/>
</dbReference>
<dbReference type="SUPFAM" id="SSF101898">
    <property type="entry name" value="NHL repeat"/>
    <property type="match status" value="1"/>
</dbReference>
<accession>A0A8B8BXS5</accession>
<dbReference type="Gene3D" id="2.120.10.30">
    <property type="entry name" value="TolB, C-terminal domain"/>
    <property type="match status" value="1"/>
</dbReference>
<evidence type="ECO:0000313" key="1">
    <source>
        <dbReference type="Proteomes" id="UP000694844"/>
    </source>
</evidence>
<organism evidence="1 2">
    <name type="scientific">Crassostrea virginica</name>
    <name type="common">Eastern oyster</name>
    <dbReference type="NCBI Taxonomy" id="6565"/>
    <lineage>
        <taxon>Eukaryota</taxon>
        <taxon>Metazoa</taxon>
        <taxon>Spiralia</taxon>
        <taxon>Lophotrochozoa</taxon>
        <taxon>Mollusca</taxon>
        <taxon>Bivalvia</taxon>
        <taxon>Autobranchia</taxon>
        <taxon>Pteriomorphia</taxon>
        <taxon>Ostreida</taxon>
        <taxon>Ostreoidea</taxon>
        <taxon>Ostreidae</taxon>
        <taxon>Crassostrea</taxon>
    </lineage>
</organism>
<dbReference type="GeneID" id="111114194"/>